<protein>
    <recommendedName>
        <fullName evidence="7">Cysteine-rich protein 1</fullName>
    </recommendedName>
</protein>
<evidence type="ECO:0000313" key="10">
    <source>
        <dbReference type="EnsemblMetazoa" id="XP_003723400"/>
    </source>
</evidence>
<evidence type="ECO:0000256" key="1">
    <source>
        <dbReference type="ARBA" id="ARBA00022481"/>
    </source>
</evidence>
<dbReference type="InterPro" id="IPR001781">
    <property type="entry name" value="Znf_LIM"/>
</dbReference>
<evidence type="ECO:0000256" key="3">
    <source>
        <dbReference type="ARBA" id="ARBA00022833"/>
    </source>
</evidence>
<evidence type="ECO:0000256" key="8">
    <source>
        <dbReference type="PROSITE-ProRule" id="PRU00125"/>
    </source>
</evidence>
<evidence type="ECO:0000256" key="2">
    <source>
        <dbReference type="ARBA" id="ARBA00022723"/>
    </source>
</evidence>
<evidence type="ECO:0000256" key="6">
    <source>
        <dbReference type="ARBA" id="ARBA00055254"/>
    </source>
</evidence>
<dbReference type="OMA" id="CCNHPCY"/>
<keyword evidence="2 8" id="KW-0479">Metal-binding</keyword>
<dbReference type="Pfam" id="PF00412">
    <property type="entry name" value="LIM"/>
    <property type="match status" value="1"/>
</dbReference>
<evidence type="ECO:0000256" key="7">
    <source>
        <dbReference type="ARBA" id="ARBA00072537"/>
    </source>
</evidence>
<dbReference type="GO" id="GO:0046872">
    <property type="term" value="F:metal ion binding"/>
    <property type="evidence" value="ECO:0007669"/>
    <property type="project" value="UniProtKB-KW"/>
</dbReference>
<keyword evidence="5 8" id="KW-0440">LIM domain</keyword>
<dbReference type="EnsemblMetazoa" id="XM_003723352">
    <property type="protein sequence ID" value="XP_003723400"/>
    <property type="gene ID" value="LOC100892360"/>
</dbReference>
<keyword evidence="4" id="KW-0007">Acetylation</keyword>
<keyword evidence="1" id="KW-0488">Methylation</keyword>
<dbReference type="Gene3D" id="2.10.110.10">
    <property type="entry name" value="Cysteine Rich Protein"/>
    <property type="match status" value="1"/>
</dbReference>
<dbReference type="SUPFAM" id="SSF57716">
    <property type="entry name" value="Glucocorticoid receptor-like (DNA-binding domain)"/>
    <property type="match status" value="2"/>
</dbReference>
<dbReference type="PROSITE" id="PS50023">
    <property type="entry name" value="LIM_DOMAIN_2"/>
    <property type="match status" value="1"/>
</dbReference>
<dbReference type="PANTHER" id="PTHR46074">
    <property type="entry name" value="CYSTEINE-RICH PROTEIN CRIP FAMILY MEMBER"/>
    <property type="match status" value="1"/>
</dbReference>
<reference evidence="11" key="1">
    <citation type="submission" date="2015-02" db="EMBL/GenBank/DDBJ databases">
        <title>Genome sequencing for Strongylocentrotus purpuratus.</title>
        <authorList>
            <person name="Murali S."/>
            <person name="Liu Y."/>
            <person name="Vee V."/>
            <person name="English A."/>
            <person name="Wang M."/>
            <person name="Skinner E."/>
            <person name="Han Y."/>
            <person name="Muzny D.M."/>
            <person name="Worley K.C."/>
            <person name="Gibbs R.A."/>
        </authorList>
    </citation>
    <scope>NUCLEOTIDE SEQUENCE</scope>
</reference>
<accession>A0A7M7GGU6</accession>
<dbReference type="FunFam" id="2.10.110.10:FF:000054">
    <property type="entry name" value="Cysteine-rich protein 1"/>
    <property type="match status" value="1"/>
</dbReference>
<dbReference type="GeneID" id="100892360"/>
<dbReference type="SMART" id="SM00132">
    <property type="entry name" value="LIM"/>
    <property type="match status" value="1"/>
</dbReference>
<feature type="domain" description="LIM zinc-binding" evidence="9">
    <location>
        <begin position="2"/>
        <end position="64"/>
    </location>
</feature>
<dbReference type="CDD" id="cd09401">
    <property type="entry name" value="LIM_TLP_like"/>
    <property type="match status" value="1"/>
</dbReference>
<dbReference type="AlphaFoldDB" id="A0A7M7GGU6"/>
<proteinExistence type="predicted"/>
<dbReference type="FunCoup" id="A0A7M7GGU6">
    <property type="interactions" value="1001"/>
</dbReference>
<dbReference type="PANTHER" id="PTHR46074:SF5">
    <property type="entry name" value="LIM DOMAIN-CONTAINING PROTEIN C"/>
    <property type="match status" value="1"/>
</dbReference>
<evidence type="ECO:0000256" key="4">
    <source>
        <dbReference type="ARBA" id="ARBA00022990"/>
    </source>
</evidence>
<organism evidence="10 11">
    <name type="scientific">Strongylocentrotus purpuratus</name>
    <name type="common">Purple sea urchin</name>
    <dbReference type="NCBI Taxonomy" id="7668"/>
    <lineage>
        <taxon>Eukaryota</taxon>
        <taxon>Metazoa</taxon>
        <taxon>Echinodermata</taxon>
        <taxon>Eleutherozoa</taxon>
        <taxon>Echinozoa</taxon>
        <taxon>Echinoidea</taxon>
        <taxon>Euechinoidea</taxon>
        <taxon>Echinacea</taxon>
        <taxon>Camarodonta</taxon>
        <taxon>Echinidea</taxon>
        <taxon>Strongylocentrotidae</taxon>
        <taxon>Strongylocentrotus</taxon>
    </lineage>
</organism>
<dbReference type="KEGG" id="spu:100892360"/>
<dbReference type="InParanoid" id="A0A7M7GGU6"/>
<dbReference type="OrthoDB" id="25654at2759"/>
<evidence type="ECO:0000313" key="11">
    <source>
        <dbReference type="Proteomes" id="UP000007110"/>
    </source>
</evidence>
<evidence type="ECO:0000259" key="9">
    <source>
        <dbReference type="PROSITE" id="PS50023"/>
    </source>
</evidence>
<name>A0A7M7GGU6_STRPU</name>
<keyword evidence="3 8" id="KW-0862">Zinc</keyword>
<comment type="function">
    <text evidence="6">Seems to have a role in zinc absorption and may function as an intracellular zinc transport protein.</text>
</comment>
<reference evidence="10" key="2">
    <citation type="submission" date="2021-01" db="UniProtKB">
        <authorList>
            <consortium name="EnsemblMetazoa"/>
        </authorList>
    </citation>
    <scope>IDENTIFICATION</scope>
</reference>
<sequence>MPNCPKCNKAVYFVEEAKALGKSWHKTCLKCANTACNKTLTPGNFSDKEGQPYCNPCYGKNFGQAGFRAGSGAGAANSYQWNKK</sequence>
<keyword evidence="11" id="KW-1185">Reference proteome</keyword>
<dbReference type="RefSeq" id="XP_003723400.1">
    <property type="nucleotide sequence ID" value="XM_003723352.3"/>
</dbReference>
<dbReference type="Proteomes" id="UP000007110">
    <property type="component" value="Unassembled WGS sequence"/>
</dbReference>
<evidence type="ECO:0000256" key="5">
    <source>
        <dbReference type="ARBA" id="ARBA00023038"/>
    </source>
</evidence>